<keyword evidence="2" id="KW-0787">Thick filament</keyword>
<dbReference type="InterPro" id="IPR050964">
    <property type="entry name" value="Striated_Muscle_Regulatory"/>
</dbReference>
<comment type="subcellular location">
    <subcellularLocation>
        <location evidence="1">Cytoplasm</location>
    </subcellularLocation>
</comment>
<evidence type="ECO:0000256" key="2">
    <source>
        <dbReference type="ARBA" id="ARBA00022433"/>
    </source>
</evidence>
<feature type="domain" description="Ig-like" evidence="7">
    <location>
        <begin position="1104"/>
        <end position="1184"/>
    </location>
</feature>
<dbReference type="PANTHER" id="PTHR13817">
    <property type="entry name" value="TITIN"/>
    <property type="match status" value="1"/>
</dbReference>
<evidence type="ECO:0000256" key="6">
    <source>
        <dbReference type="ARBA" id="ARBA00023319"/>
    </source>
</evidence>
<feature type="domain" description="Fibronectin type-III" evidence="8">
    <location>
        <begin position="589"/>
        <end position="685"/>
    </location>
</feature>
<dbReference type="Pfam" id="PF00041">
    <property type="entry name" value="fn3"/>
    <property type="match status" value="5"/>
</dbReference>
<dbReference type="GO" id="GO:0032982">
    <property type="term" value="C:myosin filament"/>
    <property type="evidence" value="ECO:0007669"/>
    <property type="project" value="UniProtKB-KW"/>
</dbReference>
<dbReference type="SUPFAM" id="SSF49265">
    <property type="entry name" value="Fibronectin type III"/>
    <property type="match status" value="3"/>
</dbReference>
<evidence type="ECO:0000256" key="3">
    <source>
        <dbReference type="ARBA" id="ARBA00022490"/>
    </source>
</evidence>
<dbReference type="FunFam" id="2.60.40.10:FF:002172">
    <property type="entry name" value="Myomesin 1a (skelemin)"/>
    <property type="match status" value="1"/>
</dbReference>
<keyword evidence="3" id="KW-0963">Cytoplasm</keyword>
<evidence type="ECO:0000256" key="4">
    <source>
        <dbReference type="ARBA" id="ARBA00022737"/>
    </source>
</evidence>
<name>A0AAD7WQA0_9TELE</name>
<feature type="domain" description="Ig-like" evidence="7">
    <location>
        <begin position="256"/>
        <end position="332"/>
    </location>
</feature>
<accession>A0AAD7WQA0</accession>
<dbReference type="GO" id="GO:0030017">
    <property type="term" value="C:sarcomere"/>
    <property type="evidence" value="ECO:0007669"/>
    <property type="project" value="UniProtKB-ARBA"/>
</dbReference>
<evidence type="ECO:0000313" key="9">
    <source>
        <dbReference type="EMBL" id="KAJ8405028.1"/>
    </source>
</evidence>
<keyword evidence="10" id="KW-1185">Reference proteome</keyword>
<dbReference type="InterPro" id="IPR007110">
    <property type="entry name" value="Ig-like_dom"/>
</dbReference>
<feature type="domain" description="Fibronectin type-III" evidence="8">
    <location>
        <begin position="793"/>
        <end position="889"/>
    </location>
</feature>
<dbReference type="FunFam" id="2.60.40.10:FF:000107">
    <property type="entry name" value="Myosin, light chain kinase a"/>
    <property type="match status" value="1"/>
</dbReference>
<dbReference type="Proteomes" id="UP001221898">
    <property type="component" value="Unassembled WGS sequence"/>
</dbReference>
<dbReference type="InterPro" id="IPR036116">
    <property type="entry name" value="FN3_sf"/>
</dbReference>
<dbReference type="PRINTS" id="PR00014">
    <property type="entry name" value="FNTYPEIII"/>
</dbReference>
<dbReference type="FunFam" id="2.60.40.10:FF:000233">
    <property type="entry name" value="Myomesin 1"/>
    <property type="match status" value="1"/>
</dbReference>
<sequence length="1421" mass="159068">MATKTVTFHCQEEEAHQMSHSMQLSSQVKKKKFQSSDEEASYSEYYPIIPGDLISAKELLEFGSFPRHRTWDVLKQTIADDEQRQRDKWTLFGNEAEKVEVEVIRNQHILRTRADRMALRREAEGRALVRNKFLEDLSLKPPDFPIPLRSHTVWQGMGVKLSCTLQGYPTPKVSWYKDGVPLNMFHHPWNYKLSQTYGLNVLEIRRCSPEDAGEYKVVATSTLGEATTFATLLVNSYQGSDAGLEHSWSPSPLLEPEALFESTFPASFVKEEDSLTLQCGFSSDLLAFQRDVAWFRDGVPVCDSSKAELQTGPSSTSLTLRGVHKEQEGVYTVCLRTSGEVKEHSAYIYVRDGTSVVPGAPGSPLDVKCNDVNRDFVFLTWTPPSADGASKVEEYYVEKCELGVGEWVRLSGVIRGDCCFPVTGLKDGTMYQFRVLAVNRAGAGRPSGATDPILTSDPAEPGRTMVVKVDRGREIIITKDQLEGQVRVPLPPTDVHAAEVSDTHVVLSWNEPDPRGRELLTFYVERSIAGRNSWQLASLNVQVSSPRFAVFDLLKGESYCFRVRSINKYGVSDPSLPSAPILLSTPQAPPSPPQGVFAVRDTDSSVLLKWSEAKTSNEILGYYLYYCQAGTSDWTTVNNKPTTNTRFTVHGLRLNKEYVFRVKSVSRAGNSEYSRESAPILVKPAISAPSPPSGIALLNCTGSEMVIGWKAPARNGGDAVRGYYLDQTDAALEAWREVNVKPVKERVYKVSSLLEGHCYQFRAIAANMVGIGKPSEPSQAFLCKEWTMPEPGCPYDLVYREVHGNSLVLLWERPLYEGQGPVTGYLVEISREDEGWTALTKEPITDTYLQVSKLKAGQTYSLRVSAVNDAGVGMPSLPSEPILAQTKPGTKEIEVGVDNDGFIFLAFESNEAGEFVWAKNYREVIDAGRARLETKNNRSTLTFTNASEMDLGLYTVTISDCSHASSSYNLTAEDLERLLERSWNIRNPLIALVSPWEVEVQEKGGIRFWLQTEPLTAAAVLHLILNDKEISSTPARKINFDKAGGLVEVLFEELSLADEGSYTAQLQDGRAKNQFTLVFVDEKFRQTLARSRANRADCKRKTGPYFLEFLSWTVTEDCELVLKCKVTNVNKDTHLKWFKDGVEHTQFVYDQLSGVSIVTVKQVTKKDAGVYRATVSDGRGEDVSTLELLDEEFEKLQKHLCKQCALSAGPMKIQSTAGGFKLYCSLKYNLSYMKNSWYFKEKRINEEERTQVGSSIQKVWIEILGPTENDKGKYTLEMFDGQDTHKRTLDLSGQVFADALLEYQRLKQVAWAEKNRARVTKGLPDVVAIMEHKSLCLTCYAEGDPTPEMFWLKNDRDITTGNQYNIVKDNQRTAITINNVTVDDSGLYSVLVRNKFGSETVHVTVSVYKHGEKPRSDSLEM</sequence>
<dbReference type="Gene3D" id="2.60.40.10">
    <property type="entry name" value="Immunoglobulins"/>
    <property type="match status" value="12"/>
</dbReference>
<dbReference type="InterPro" id="IPR036179">
    <property type="entry name" value="Ig-like_dom_sf"/>
</dbReference>
<dbReference type="CDD" id="cd00063">
    <property type="entry name" value="FN3"/>
    <property type="match status" value="5"/>
</dbReference>
<protein>
    <recommendedName>
        <fullName evidence="11">Myomesin 3</fullName>
    </recommendedName>
</protein>
<dbReference type="GO" id="GO:0055013">
    <property type="term" value="P:cardiac muscle cell development"/>
    <property type="evidence" value="ECO:0007669"/>
    <property type="project" value="UniProtKB-ARBA"/>
</dbReference>
<dbReference type="SMART" id="SM00409">
    <property type="entry name" value="IG"/>
    <property type="match status" value="5"/>
</dbReference>
<feature type="domain" description="Ig-like" evidence="7">
    <location>
        <begin position="142"/>
        <end position="235"/>
    </location>
</feature>
<dbReference type="InterPro" id="IPR003598">
    <property type="entry name" value="Ig_sub2"/>
</dbReference>
<dbReference type="EMBL" id="JAINUG010000050">
    <property type="protein sequence ID" value="KAJ8405028.1"/>
    <property type="molecule type" value="Genomic_DNA"/>
</dbReference>
<proteinExistence type="predicted"/>
<dbReference type="PROSITE" id="PS50853">
    <property type="entry name" value="FN3"/>
    <property type="match status" value="5"/>
</dbReference>
<feature type="domain" description="Fibronectin type-III" evidence="8">
    <location>
        <begin position="691"/>
        <end position="786"/>
    </location>
</feature>
<dbReference type="GO" id="GO:0003007">
    <property type="term" value="P:heart morphogenesis"/>
    <property type="evidence" value="ECO:0007669"/>
    <property type="project" value="UniProtKB-ARBA"/>
</dbReference>
<dbReference type="FunFam" id="2.60.40.10:FF:000056">
    <property type="entry name" value="twitchin isoform X4"/>
    <property type="match status" value="1"/>
</dbReference>
<keyword evidence="6" id="KW-0393">Immunoglobulin domain</keyword>
<dbReference type="SMART" id="SM00060">
    <property type="entry name" value="FN3"/>
    <property type="match status" value="5"/>
</dbReference>
<dbReference type="InterPro" id="IPR013783">
    <property type="entry name" value="Ig-like_fold"/>
</dbReference>
<dbReference type="PANTHER" id="PTHR13817:SF89">
    <property type="entry name" value="MYOMESIN-3"/>
    <property type="match status" value="1"/>
</dbReference>
<evidence type="ECO:0000256" key="5">
    <source>
        <dbReference type="ARBA" id="ARBA00023179"/>
    </source>
</evidence>
<dbReference type="GO" id="GO:0005198">
    <property type="term" value="F:structural molecule activity"/>
    <property type="evidence" value="ECO:0007669"/>
    <property type="project" value="UniProtKB-ARBA"/>
</dbReference>
<dbReference type="PROSITE" id="PS50835">
    <property type="entry name" value="IG_LIKE"/>
    <property type="match status" value="4"/>
</dbReference>
<feature type="domain" description="Fibronectin type-III" evidence="8">
    <location>
        <begin position="363"/>
        <end position="458"/>
    </location>
</feature>
<evidence type="ECO:0000259" key="8">
    <source>
        <dbReference type="PROSITE" id="PS50853"/>
    </source>
</evidence>
<dbReference type="SMART" id="SM00408">
    <property type="entry name" value="IGc2"/>
    <property type="match status" value="4"/>
</dbReference>
<feature type="domain" description="Fibronectin type-III" evidence="8">
    <location>
        <begin position="491"/>
        <end position="588"/>
    </location>
</feature>
<dbReference type="FunFam" id="2.60.40.10:FF:000197">
    <property type="entry name" value="Myomesin 1"/>
    <property type="match status" value="1"/>
</dbReference>
<gene>
    <name evidence="9" type="ORF">AAFF_G00329490</name>
</gene>
<dbReference type="FunFam" id="2.60.40.10:FF:000029">
    <property type="entry name" value="Myomesin 1"/>
    <property type="match status" value="2"/>
</dbReference>
<keyword evidence="5" id="KW-0514">Muscle protein</keyword>
<dbReference type="FunFam" id="2.60.40.10:FF:000179">
    <property type="entry name" value="Myomesin 2"/>
    <property type="match status" value="1"/>
</dbReference>
<evidence type="ECO:0000313" key="10">
    <source>
        <dbReference type="Proteomes" id="UP001221898"/>
    </source>
</evidence>
<dbReference type="FunFam" id="2.60.40.10:FF:000069">
    <property type="entry name" value="Alpha-protein kinase 3"/>
    <property type="match status" value="1"/>
</dbReference>
<feature type="domain" description="Ig-like" evidence="7">
    <location>
        <begin position="1337"/>
        <end position="1406"/>
    </location>
</feature>
<dbReference type="InterPro" id="IPR013098">
    <property type="entry name" value="Ig_I-set"/>
</dbReference>
<comment type="caution">
    <text evidence="9">The sequence shown here is derived from an EMBL/GenBank/DDBJ whole genome shotgun (WGS) entry which is preliminary data.</text>
</comment>
<dbReference type="InterPro" id="IPR003961">
    <property type="entry name" value="FN3_dom"/>
</dbReference>
<dbReference type="InterPro" id="IPR003599">
    <property type="entry name" value="Ig_sub"/>
</dbReference>
<evidence type="ECO:0000256" key="1">
    <source>
        <dbReference type="ARBA" id="ARBA00004496"/>
    </source>
</evidence>
<dbReference type="SUPFAM" id="SSF48726">
    <property type="entry name" value="Immunoglobulin"/>
    <property type="match status" value="5"/>
</dbReference>
<dbReference type="Pfam" id="PF07679">
    <property type="entry name" value="I-set"/>
    <property type="match status" value="4"/>
</dbReference>
<evidence type="ECO:0008006" key="11">
    <source>
        <dbReference type="Google" id="ProtNLM"/>
    </source>
</evidence>
<organism evidence="9 10">
    <name type="scientific">Aldrovandia affinis</name>
    <dbReference type="NCBI Taxonomy" id="143900"/>
    <lineage>
        <taxon>Eukaryota</taxon>
        <taxon>Metazoa</taxon>
        <taxon>Chordata</taxon>
        <taxon>Craniata</taxon>
        <taxon>Vertebrata</taxon>
        <taxon>Euteleostomi</taxon>
        <taxon>Actinopterygii</taxon>
        <taxon>Neopterygii</taxon>
        <taxon>Teleostei</taxon>
        <taxon>Notacanthiformes</taxon>
        <taxon>Halosauridae</taxon>
        <taxon>Aldrovandia</taxon>
    </lineage>
</organism>
<evidence type="ECO:0000259" key="7">
    <source>
        <dbReference type="PROSITE" id="PS50835"/>
    </source>
</evidence>
<keyword evidence="4" id="KW-0677">Repeat</keyword>
<reference evidence="9" key="1">
    <citation type="journal article" date="2023" name="Science">
        <title>Genome structures resolve the early diversification of teleost fishes.</title>
        <authorList>
            <person name="Parey E."/>
            <person name="Louis A."/>
            <person name="Montfort J."/>
            <person name="Bouchez O."/>
            <person name="Roques C."/>
            <person name="Iampietro C."/>
            <person name="Lluch J."/>
            <person name="Castinel A."/>
            <person name="Donnadieu C."/>
            <person name="Desvignes T."/>
            <person name="Floi Bucao C."/>
            <person name="Jouanno E."/>
            <person name="Wen M."/>
            <person name="Mejri S."/>
            <person name="Dirks R."/>
            <person name="Jansen H."/>
            <person name="Henkel C."/>
            <person name="Chen W.J."/>
            <person name="Zahm M."/>
            <person name="Cabau C."/>
            <person name="Klopp C."/>
            <person name="Thompson A.W."/>
            <person name="Robinson-Rechavi M."/>
            <person name="Braasch I."/>
            <person name="Lecointre G."/>
            <person name="Bobe J."/>
            <person name="Postlethwait J.H."/>
            <person name="Berthelot C."/>
            <person name="Roest Crollius H."/>
            <person name="Guiguen Y."/>
        </authorList>
    </citation>
    <scope>NUCLEOTIDE SEQUENCE</scope>
    <source>
        <strain evidence="9">NC1722</strain>
    </source>
</reference>